<dbReference type="AlphaFoldDB" id="A0A9W4UDP2"/>
<reference evidence="3" key="1">
    <citation type="submission" date="2023-01" db="EMBL/GenBank/DDBJ databases">
        <authorList>
            <person name="Van Ghelder C."/>
            <person name="Rancurel C."/>
        </authorList>
    </citation>
    <scope>NUCLEOTIDE SEQUENCE</scope>
    <source>
        <strain evidence="3">CNCM I-4278</strain>
    </source>
</reference>
<sequence>MDTFALPASVFFSLLLIHTFSNPLRSASRPIPLAATYPPPPVETSDGTSELCLWQPEKDESIEPAQRTNQRTNESTIP</sequence>
<organism evidence="3 4">
    <name type="scientific">Periconia digitata</name>
    <dbReference type="NCBI Taxonomy" id="1303443"/>
    <lineage>
        <taxon>Eukaryota</taxon>
        <taxon>Fungi</taxon>
        <taxon>Dikarya</taxon>
        <taxon>Ascomycota</taxon>
        <taxon>Pezizomycotina</taxon>
        <taxon>Dothideomycetes</taxon>
        <taxon>Pleosporomycetidae</taxon>
        <taxon>Pleosporales</taxon>
        <taxon>Massarineae</taxon>
        <taxon>Periconiaceae</taxon>
        <taxon>Periconia</taxon>
    </lineage>
</organism>
<accession>A0A9W4UDP2</accession>
<dbReference type="EMBL" id="CAOQHR010000004">
    <property type="protein sequence ID" value="CAI6334075.1"/>
    <property type="molecule type" value="Genomic_DNA"/>
</dbReference>
<feature type="compositionally biased region" description="Polar residues" evidence="1">
    <location>
        <begin position="66"/>
        <end position="78"/>
    </location>
</feature>
<protein>
    <recommendedName>
        <fullName evidence="5">Secreted protein</fullName>
    </recommendedName>
</protein>
<evidence type="ECO:0000313" key="4">
    <source>
        <dbReference type="Proteomes" id="UP001152607"/>
    </source>
</evidence>
<feature type="chain" id="PRO_5040730240" description="Secreted protein" evidence="2">
    <location>
        <begin position="22"/>
        <end position="78"/>
    </location>
</feature>
<gene>
    <name evidence="3" type="ORF">PDIGIT_LOCUS7129</name>
</gene>
<evidence type="ECO:0000256" key="2">
    <source>
        <dbReference type="SAM" id="SignalP"/>
    </source>
</evidence>
<proteinExistence type="predicted"/>
<feature type="region of interest" description="Disordered" evidence="1">
    <location>
        <begin position="29"/>
        <end position="78"/>
    </location>
</feature>
<keyword evidence="2" id="KW-0732">Signal</keyword>
<keyword evidence="4" id="KW-1185">Reference proteome</keyword>
<evidence type="ECO:0000256" key="1">
    <source>
        <dbReference type="SAM" id="MobiDB-lite"/>
    </source>
</evidence>
<dbReference type="Proteomes" id="UP001152607">
    <property type="component" value="Unassembled WGS sequence"/>
</dbReference>
<comment type="caution">
    <text evidence="3">The sequence shown here is derived from an EMBL/GenBank/DDBJ whole genome shotgun (WGS) entry which is preliminary data.</text>
</comment>
<evidence type="ECO:0000313" key="3">
    <source>
        <dbReference type="EMBL" id="CAI6334075.1"/>
    </source>
</evidence>
<feature type="signal peptide" evidence="2">
    <location>
        <begin position="1"/>
        <end position="21"/>
    </location>
</feature>
<evidence type="ECO:0008006" key="5">
    <source>
        <dbReference type="Google" id="ProtNLM"/>
    </source>
</evidence>
<name>A0A9W4UDP2_9PLEO</name>